<keyword evidence="6 9" id="KW-0235">DNA replication</keyword>
<dbReference type="CDD" id="cd00140">
    <property type="entry name" value="beta_clamp"/>
    <property type="match status" value="1"/>
</dbReference>
<accession>A0A0P6XZS1</accession>
<dbReference type="InterPro" id="IPR046938">
    <property type="entry name" value="DNA_clamp_sf"/>
</dbReference>
<comment type="function">
    <text evidence="9">Confers DNA tethering and processivity to DNA polymerases and other proteins. Acts as a clamp, forming a ring around DNA (a reaction catalyzed by the clamp-loading complex) which diffuses in an ATP-independent manner freely and bidirectionally along dsDNA. Initially characterized for its ability to contact the catalytic subunit of DNA polymerase III (Pol III), a complex, multichain enzyme responsible for most of the replicative synthesis in bacteria; Pol III exhibits 3'-5' exonuclease proofreading activity. The beta chain is required for initiation of replication as well as for processivity of DNA replication.</text>
</comment>
<dbReference type="EMBL" id="LGKO01000006">
    <property type="protein sequence ID" value="KPL82067.1"/>
    <property type="molecule type" value="Genomic_DNA"/>
</dbReference>
<sequence length="376" mass="40299">MKLTVQQPHLAHGLSLVSRAVATRSTLPVLSNVLLATDEGRLRLSATNLELGISCWIPAQIAEEGALTVPARTLSDMVSVFPSESIALGLKVGSGNILSLQCSSSQAELRGISADEFPPMPAPDSSDGLVFKAAELKEMIQQVVFAASTDENRPVLQGVLIEIAGEEVTFAATDGFRISVRKMTLETPAAAPLRLIVPARALNELARILTDGEQTVTMLVPPGRGQVVFRQREVELVSQLIEGNFPDYKVIIPRAARTHVVLSTGAFAKACRQAEIIAREGNNVVRLNLQPRADAPGLVEVSAQSEQTGATQVSLDANIEGPGLLIAFNVRFLREVLDVIKTPSFALEMNANNAPVTIRPIGDESFIHVLMPMHLG</sequence>
<proteinExistence type="inferred from homology"/>
<dbReference type="OrthoDB" id="8421503at2"/>
<dbReference type="PIRSF" id="PIRSF000804">
    <property type="entry name" value="DNA_pol_III_b"/>
    <property type="match status" value="1"/>
</dbReference>
<comment type="subunit">
    <text evidence="9">Forms a ring-shaped head-to-tail homodimer around DNA.</text>
</comment>
<dbReference type="InterPro" id="IPR022635">
    <property type="entry name" value="DNA_polIII_beta_C"/>
</dbReference>
<evidence type="ECO:0000313" key="13">
    <source>
        <dbReference type="EMBL" id="KPL82067.1"/>
    </source>
</evidence>
<evidence type="ECO:0000256" key="5">
    <source>
        <dbReference type="ARBA" id="ARBA00022695"/>
    </source>
</evidence>
<keyword evidence="5 9" id="KW-0548">Nucleotidyltransferase</keyword>
<comment type="caution">
    <text evidence="13">The sequence shown here is derived from an EMBL/GenBank/DDBJ whole genome shotgun (WGS) entry which is preliminary data.</text>
</comment>
<keyword evidence="4 9" id="KW-0808">Transferase</keyword>
<feature type="domain" description="DNA polymerase III beta sliding clamp central" evidence="11">
    <location>
        <begin position="133"/>
        <end position="247"/>
    </location>
</feature>
<evidence type="ECO:0000259" key="12">
    <source>
        <dbReference type="Pfam" id="PF02768"/>
    </source>
</evidence>
<dbReference type="GO" id="GO:0003677">
    <property type="term" value="F:DNA binding"/>
    <property type="evidence" value="ECO:0007669"/>
    <property type="project" value="UniProtKB-UniRule"/>
</dbReference>
<dbReference type="RefSeq" id="WP_054522593.1">
    <property type="nucleotide sequence ID" value="NZ_LGKO01000006.1"/>
</dbReference>
<dbReference type="PANTHER" id="PTHR30478">
    <property type="entry name" value="DNA POLYMERASE III SUBUNIT BETA"/>
    <property type="match status" value="1"/>
</dbReference>
<dbReference type="GO" id="GO:0006271">
    <property type="term" value="P:DNA strand elongation involved in DNA replication"/>
    <property type="evidence" value="ECO:0007669"/>
    <property type="project" value="TreeGrafter"/>
</dbReference>
<dbReference type="Gene3D" id="3.10.150.10">
    <property type="entry name" value="DNA Polymerase III, subunit A, domain 2"/>
    <property type="match status" value="1"/>
</dbReference>
<evidence type="ECO:0000256" key="7">
    <source>
        <dbReference type="ARBA" id="ARBA00022932"/>
    </source>
</evidence>
<dbReference type="PANTHER" id="PTHR30478:SF0">
    <property type="entry name" value="BETA SLIDING CLAMP"/>
    <property type="match status" value="1"/>
</dbReference>
<reference evidence="13 14" key="1">
    <citation type="submission" date="2015-07" db="EMBL/GenBank/DDBJ databases">
        <title>Whole genome sequence of Thermanaerothrix daxensis DSM 23592.</title>
        <authorList>
            <person name="Hemp J."/>
            <person name="Ward L.M."/>
            <person name="Pace L.A."/>
            <person name="Fischer W.W."/>
        </authorList>
    </citation>
    <scope>NUCLEOTIDE SEQUENCE [LARGE SCALE GENOMIC DNA]</scope>
    <source>
        <strain evidence="13 14">GNS-1</strain>
    </source>
</reference>
<dbReference type="Pfam" id="PF00712">
    <property type="entry name" value="DNA_pol3_beta"/>
    <property type="match status" value="1"/>
</dbReference>
<dbReference type="InterPro" id="IPR001001">
    <property type="entry name" value="DNA_polIII_beta"/>
</dbReference>
<evidence type="ECO:0000259" key="10">
    <source>
        <dbReference type="Pfam" id="PF00712"/>
    </source>
</evidence>
<evidence type="ECO:0000256" key="2">
    <source>
        <dbReference type="ARBA" id="ARBA00010752"/>
    </source>
</evidence>
<dbReference type="Gene3D" id="3.70.10.10">
    <property type="match status" value="1"/>
</dbReference>
<evidence type="ECO:0000256" key="1">
    <source>
        <dbReference type="ARBA" id="ARBA00004496"/>
    </source>
</evidence>
<evidence type="ECO:0000256" key="3">
    <source>
        <dbReference type="ARBA" id="ARBA00022490"/>
    </source>
</evidence>
<dbReference type="Pfam" id="PF02768">
    <property type="entry name" value="DNA_pol3_beta_3"/>
    <property type="match status" value="1"/>
</dbReference>
<evidence type="ECO:0000256" key="8">
    <source>
        <dbReference type="ARBA" id="ARBA00023125"/>
    </source>
</evidence>
<evidence type="ECO:0000259" key="11">
    <source>
        <dbReference type="Pfam" id="PF02767"/>
    </source>
</evidence>
<dbReference type="GO" id="GO:0003887">
    <property type="term" value="F:DNA-directed DNA polymerase activity"/>
    <property type="evidence" value="ECO:0007669"/>
    <property type="project" value="UniProtKB-UniRule"/>
</dbReference>
<dbReference type="STRING" id="869279.SE15_13220"/>
<dbReference type="Proteomes" id="UP000050544">
    <property type="component" value="Unassembled WGS sequence"/>
</dbReference>
<feature type="domain" description="DNA polymerase III beta sliding clamp N-terminal" evidence="10">
    <location>
        <begin position="1"/>
        <end position="121"/>
    </location>
</feature>
<evidence type="ECO:0000313" key="14">
    <source>
        <dbReference type="Proteomes" id="UP000050544"/>
    </source>
</evidence>
<evidence type="ECO:0000256" key="6">
    <source>
        <dbReference type="ARBA" id="ARBA00022705"/>
    </source>
</evidence>
<dbReference type="GO" id="GO:0005737">
    <property type="term" value="C:cytoplasm"/>
    <property type="evidence" value="ECO:0007669"/>
    <property type="project" value="UniProtKB-SubCell"/>
</dbReference>
<dbReference type="InterPro" id="IPR022634">
    <property type="entry name" value="DNA_polIII_beta_N"/>
</dbReference>
<keyword evidence="3 9" id="KW-0963">Cytoplasm</keyword>
<comment type="similarity">
    <text evidence="2 9">Belongs to the beta sliding clamp family.</text>
</comment>
<name>A0A0P6XZS1_9CHLR</name>
<keyword evidence="7 9" id="KW-0239">DNA-directed DNA polymerase</keyword>
<dbReference type="InterPro" id="IPR022637">
    <property type="entry name" value="DNA_polIII_beta_cen"/>
</dbReference>
<keyword evidence="14" id="KW-1185">Reference proteome</keyword>
<organism evidence="13 14">
    <name type="scientific">Thermanaerothrix daxensis</name>
    <dbReference type="NCBI Taxonomy" id="869279"/>
    <lineage>
        <taxon>Bacteria</taxon>
        <taxon>Bacillati</taxon>
        <taxon>Chloroflexota</taxon>
        <taxon>Anaerolineae</taxon>
        <taxon>Anaerolineales</taxon>
        <taxon>Anaerolineaceae</taxon>
        <taxon>Thermanaerothrix</taxon>
    </lineage>
</organism>
<comment type="subcellular location">
    <subcellularLocation>
        <location evidence="1 9">Cytoplasm</location>
    </subcellularLocation>
</comment>
<gene>
    <name evidence="13" type="ORF">SE15_13220</name>
</gene>
<keyword evidence="8" id="KW-0238">DNA-binding</keyword>
<dbReference type="AlphaFoldDB" id="A0A0P6XZS1"/>
<dbReference type="GO" id="GO:0008408">
    <property type="term" value="F:3'-5' exonuclease activity"/>
    <property type="evidence" value="ECO:0007669"/>
    <property type="project" value="InterPro"/>
</dbReference>
<dbReference type="PATRIC" id="fig|869279.4.peg.2577"/>
<feature type="domain" description="DNA polymerase III beta sliding clamp C-terminal" evidence="12">
    <location>
        <begin position="251"/>
        <end position="373"/>
    </location>
</feature>
<dbReference type="GO" id="GO:0009360">
    <property type="term" value="C:DNA polymerase III complex"/>
    <property type="evidence" value="ECO:0007669"/>
    <property type="project" value="InterPro"/>
</dbReference>
<dbReference type="SMART" id="SM00480">
    <property type="entry name" value="POL3Bc"/>
    <property type="match status" value="1"/>
</dbReference>
<dbReference type="SUPFAM" id="SSF55979">
    <property type="entry name" value="DNA clamp"/>
    <property type="match status" value="3"/>
</dbReference>
<evidence type="ECO:0000256" key="4">
    <source>
        <dbReference type="ARBA" id="ARBA00022679"/>
    </source>
</evidence>
<dbReference type="NCBIfam" id="TIGR00663">
    <property type="entry name" value="dnan"/>
    <property type="match status" value="1"/>
</dbReference>
<protein>
    <recommendedName>
        <fullName evidence="9">Beta sliding clamp</fullName>
    </recommendedName>
</protein>
<dbReference type="Pfam" id="PF02767">
    <property type="entry name" value="DNA_pol3_beta_2"/>
    <property type="match status" value="1"/>
</dbReference>
<evidence type="ECO:0000256" key="9">
    <source>
        <dbReference type="PIRNR" id="PIRNR000804"/>
    </source>
</evidence>